<proteinExistence type="predicted"/>
<dbReference type="AlphaFoldDB" id="A0A0E9WPE0"/>
<dbReference type="EMBL" id="GBXM01017254">
    <property type="protein sequence ID" value="JAH91323.1"/>
    <property type="molecule type" value="Transcribed_RNA"/>
</dbReference>
<evidence type="ECO:0000313" key="1">
    <source>
        <dbReference type="EMBL" id="JAH91323.1"/>
    </source>
</evidence>
<reference evidence="1" key="1">
    <citation type="submission" date="2014-11" db="EMBL/GenBank/DDBJ databases">
        <authorList>
            <person name="Amaro Gonzalez C."/>
        </authorList>
    </citation>
    <scope>NUCLEOTIDE SEQUENCE</scope>
</reference>
<organism evidence="1">
    <name type="scientific">Anguilla anguilla</name>
    <name type="common">European freshwater eel</name>
    <name type="synonym">Muraena anguilla</name>
    <dbReference type="NCBI Taxonomy" id="7936"/>
    <lineage>
        <taxon>Eukaryota</taxon>
        <taxon>Metazoa</taxon>
        <taxon>Chordata</taxon>
        <taxon>Craniata</taxon>
        <taxon>Vertebrata</taxon>
        <taxon>Euteleostomi</taxon>
        <taxon>Actinopterygii</taxon>
        <taxon>Neopterygii</taxon>
        <taxon>Teleostei</taxon>
        <taxon>Anguilliformes</taxon>
        <taxon>Anguillidae</taxon>
        <taxon>Anguilla</taxon>
    </lineage>
</organism>
<protein>
    <submittedName>
        <fullName evidence="1">Uncharacterized protein</fullName>
    </submittedName>
</protein>
<reference evidence="1" key="2">
    <citation type="journal article" date="2015" name="Fish Shellfish Immunol.">
        <title>Early steps in the European eel (Anguilla anguilla)-Vibrio vulnificus interaction in the gills: Role of the RtxA13 toxin.</title>
        <authorList>
            <person name="Callol A."/>
            <person name="Pajuelo D."/>
            <person name="Ebbesson L."/>
            <person name="Teles M."/>
            <person name="MacKenzie S."/>
            <person name="Amaro C."/>
        </authorList>
    </citation>
    <scope>NUCLEOTIDE SEQUENCE</scope>
</reference>
<sequence length="36" mass="4338">MGKKNLNKMWRTLPIFSHFKYYYSGHKLECSKSVSQ</sequence>
<name>A0A0E9WPE0_ANGAN</name>
<accession>A0A0E9WPE0</accession>